<comment type="similarity">
    <text evidence="5">Belongs to the cysteine-rich repeat secretory protein family.</text>
</comment>
<keyword evidence="3 6" id="KW-0732">Signal</keyword>
<dbReference type="EMBL" id="SWLB01000029">
    <property type="protein sequence ID" value="KAF3320596.1"/>
    <property type="molecule type" value="Genomic_DNA"/>
</dbReference>
<keyword evidence="2" id="KW-0964">Secreted</keyword>
<proteinExistence type="inferred from homology"/>
<reference evidence="8" key="1">
    <citation type="submission" date="2020-01" db="EMBL/GenBank/DDBJ databases">
        <title>Genome sequence of Kobresia littledalei, the first chromosome-level genome in the family Cyperaceae.</title>
        <authorList>
            <person name="Qu G."/>
        </authorList>
    </citation>
    <scope>NUCLEOTIDE SEQUENCE</scope>
    <source>
        <strain evidence="8">C.B.Clarke</strain>
        <tissue evidence="8">Leaf</tissue>
    </source>
</reference>
<evidence type="ECO:0000256" key="3">
    <source>
        <dbReference type="ARBA" id="ARBA00022729"/>
    </source>
</evidence>
<evidence type="ECO:0000256" key="6">
    <source>
        <dbReference type="SAM" id="SignalP"/>
    </source>
</evidence>
<keyword evidence="9" id="KW-1185">Reference proteome</keyword>
<comment type="caution">
    <text evidence="8">The sequence shown here is derived from an EMBL/GenBank/DDBJ whole genome shotgun (WGS) entry which is preliminary data.</text>
</comment>
<dbReference type="InterPro" id="IPR050581">
    <property type="entry name" value="CRR_secretory_protein"/>
</dbReference>
<feature type="chain" id="PRO_5032465081" evidence="6">
    <location>
        <begin position="18"/>
        <end position="237"/>
    </location>
</feature>
<evidence type="ECO:0000256" key="2">
    <source>
        <dbReference type="ARBA" id="ARBA00022525"/>
    </source>
</evidence>
<name>A0A833QDH2_9POAL</name>
<sequence>MLFILLCILLFFPLLHSATSKPLASKCSTIEKFNPGDRFDDNLIQLMFLLAIKAPKIGFEIASVGSDHGRVHGLAMCRGDIGSEWCFRCLNRAIFHVQTVCQRKKDAVIWLDNCMLRYSDKEFFGEVDHNHTVLLRETRNVTNPIEFDSKVIELINKLMTKAYISPLLFATGQMKIQRVGRLYGLVQCTKDLSGGDCKTCLKSAISRISTSGGGKTGERILGGSCQVRYELYQFFDY</sequence>
<evidence type="ECO:0000256" key="5">
    <source>
        <dbReference type="ARBA" id="ARBA00038515"/>
    </source>
</evidence>
<dbReference type="CDD" id="cd23509">
    <property type="entry name" value="Gnk2-like"/>
    <property type="match status" value="2"/>
</dbReference>
<dbReference type="FunFam" id="3.30.430.20:FF:000002">
    <property type="entry name" value="Cysteine-rich receptor-like protein kinase 10"/>
    <property type="match status" value="1"/>
</dbReference>
<evidence type="ECO:0000313" key="8">
    <source>
        <dbReference type="EMBL" id="KAF3320596.1"/>
    </source>
</evidence>
<dbReference type="Proteomes" id="UP000623129">
    <property type="component" value="Unassembled WGS sequence"/>
</dbReference>
<keyword evidence="4" id="KW-0677">Repeat</keyword>
<protein>
    <submittedName>
        <fullName evidence="8">Cysteine-rich repeat secretory protein 38</fullName>
    </submittedName>
</protein>
<evidence type="ECO:0000256" key="4">
    <source>
        <dbReference type="ARBA" id="ARBA00022737"/>
    </source>
</evidence>
<dbReference type="Pfam" id="PF01657">
    <property type="entry name" value="Stress-antifung"/>
    <property type="match status" value="2"/>
</dbReference>
<dbReference type="InterPro" id="IPR002902">
    <property type="entry name" value="GNK2"/>
</dbReference>
<evidence type="ECO:0000313" key="9">
    <source>
        <dbReference type="Proteomes" id="UP000623129"/>
    </source>
</evidence>
<accession>A0A833QDH2</accession>
<evidence type="ECO:0000256" key="1">
    <source>
        <dbReference type="ARBA" id="ARBA00004613"/>
    </source>
</evidence>
<dbReference type="GO" id="GO:0005576">
    <property type="term" value="C:extracellular region"/>
    <property type="evidence" value="ECO:0007669"/>
    <property type="project" value="UniProtKB-SubCell"/>
</dbReference>
<organism evidence="8 9">
    <name type="scientific">Carex littledalei</name>
    <dbReference type="NCBI Taxonomy" id="544730"/>
    <lineage>
        <taxon>Eukaryota</taxon>
        <taxon>Viridiplantae</taxon>
        <taxon>Streptophyta</taxon>
        <taxon>Embryophyta</taxon>
        <taxon>Tracheophyta</taxon>
        <taxon>Spermatophyta</taxon>
        <taxon>Magnoliopsida</taxon>
        <taxon>Liliopsida</taxon>
        <taxon>Poales</taxon>
        <taxon>Cyperaceae</taxon>
        <taxon>Cyperoideae</taxon>
        <taxon>Cariceae</taxon>
        <taxon>Carex</taxon>
        <taxon>Carex subgen. Euthyceras</taxon>
    </lineage>
</organism>
<comment type="subcellular location">
    <subcellularLocation>
        <location evidence="1">Secreted</location>
    </subcellularLocation>
</comment>
<feature type="domain" description="Gnk2-homologous" evidence="7">
    <location>
        <begin position="129"/>
        <end position="234"/>
    </location>
</feature>
<dbReference type="OrthoDB" id="696781at2759"/>
<dbReference type="PANTHER" id="PTHR32411:SF43">
    <property type="entry name" value="CYSTEINE-RICH REPEAT SECRETORY PROTEIN 38"/>
    <property type="match status" value="1"/>
</dbReference>
<dbReference type="Gene3D" id="3.30.430.20">
    <property type="entry name" value="Gnk2 domain, C-X8-C-X2-C motif"/>
    <property type="match status" value="2"/>
</dbReference>
<evidence type="ECO:0000259" key="7">
    <source>
        <dbReference type="PROSITE" id="PS51473"/>
    </source>
</evidence>
<dbReference type="PROSITE" id="PS51473">
    <property type="entry name" value="GNK2"/>
    <property type="match status" value="2"/>
</dbReference>
<feature type="signal peptide" evidence="6">
    <location>
        <begin position="1"/>
        <end position="17"/>
    </location>
</feature>
<gene>
    <name evidence="8" type="ORF">FCM35_KLT15292</name>
</gene>
<feature type="domain" description="Gnk2-homologous" evidence="7">
    <location>
        <begin position="21"/>
        <end position="123"/>
    </location>
</feature>
<dbReference type="InterPro" id="IPR038408">
    <property type="entry name" value="GNK2_sf"/>
</dbReference>
<dbReference type="AlphaFoldDB" id="A0A833QDH2"/>
<dbReference type="PANTHER" id="PTHR32411">
    <property type="entry name" value="CYSTEINE-RICH REPEAT SECRETORY PROTEIN 38-RELATED"/>
    <property type="match status" value="1"/>
</dbReference>